<evidence type="ECO:0000313" key="3">
    <source>
        <dbReference type="Proteomes" id="UP000255291"/>
    </source>
</evidence>
<name>A0ABD7GNN1_9ENTR</name>
<gene>
    <name evidence="2" type="ORF">DXF87_26110</name>
</gene>
<proteinExistence type="predicted"/>
<accession>A0ABD7GNN1</accession>
<dbReference type="AlphaFoldDB" id="A0ABD7GNN1"/>
<evidence type="ECO:0000313" key="2">
    <source>
        <dbReference type="EMBL" id="RDT52233.1"/>
    </source>
</evidence>
<comment type="caution">
    <text evidence="2">The sequence shown here is derived from an EMBL/GenBank/DDBJ whole genome shotgun (WGS) entry which is preliminary data.</text>
</comment>
<dbReference type="EMBL" id="QRBW01000334">
    <property type="protein sequence ID" value="RDT52233.1"/>
    <property type="molecule type" value="Genomic_DNA"/>
</dbReference>
<sequence>VRGSQAGHPGRVATGRLPARAPVRAGGPMRGDLEGGGGTPPPGRRGEQPFFFLLRIPDCSSLK</sequence>
<organism evidence="2 3">
    <name type="scientific">Enterobacter roggenkampii</name>
    <dbReference type="NCBI Taxonomy" id="1812935"/>
    <lineage>
        <taxon>Bacteria</taxon>
        <taxon>Pseudomonadati</taxon>
        <taxon>Pseudomonadota</taxon>
        <taxon>Gammaproteobacteria</taxon>
        <taxon>Enterobacterales</taxon>
        <taxon>Enterobacteriaceae</taxon>
        <taxon>Enterobacter</taxon>
        <taxon>Enterobacter cloacae complex</taxon>
    </lineage>
</organism>
<dbReference type="Proteomes" id="UP000255291">
    <property type="component" value="Unassembled WGS sequence"/>
</dbReference>
<feature type="region of interest" description="Disordered" evidence="1">
    <location>
        <begin position="1"/>
        <end position="48"/>
    </location>
</feature>
<evidence type="ECO:0000256" key="1">
    <source>
        <dbReference type="SAM" id="MobiDB-lite"/>
    </source>
</evidence>
<reference evidence="2 3" key="1">
    <citation type="submission" date="2018-07" db="EMBL/GenBank/DDBJ databases">
        <title>The use of a cohorting ward and systematic surveillance cultures for the control of a Klebsiella pneumoniae carbapenemase (KPC)-producing Enterobacteriaceae outbreak.</title>
        <authorList>
            <person name="Doi Y."/>
        </authorList>
    </citation>
    <scope>NUCLEOTIDE SEQUENCE [LARGE SCALE GENOMIC DNA]</scope>
    <source>
        <strain evidence="2 3">1-RC-17-04017</strain>
    </source>
</reference>
<feature type="non-terminal residue" evidence="2">
    <location>
        <position position="1"/>
    </location>
</feature>
<protein>
    <submittedName>
        <fullName evidence="2">Uncharacterized protein</fullName>
    </submittedName>
</protein>